<accession>A0ABU6YPB5</accession>
<evidence type="ECO:0000313" key="1">
    <source>
        <dbReference type="EMBL" id="MED6211785.1"/>
    </source>
</evidence>
<dbReference type="Proteomes" id="UP001341840">
    <property type="component" value="Unassembled WGS sequence"/>
</dbReference>
<evidence type="ECO:0000313" key="2">
    <source>
        <dbReference type="Proteomes" id="UP001341840"/>
    </source>
</evidence>
<name>A0ABU6YPB5_9FABA</name>
<protein>
    <recommendedName>
        <fullName evidence="3">RNase H type-1 domain-containing protein</fullName>
    </recommendedName>
</protein>
<reference evidence="1 2" key="1">
    <citation type="journal article" date="2023" name="Plants (Basel)">
        <title>Bridging the Gap: Combining Genomics and Transcriptomics Approaches to Understand Stylosanthes scabra, an Orphan Legume from the Brazilian Caatinga.</title>
        <authorList>
            <person name="Ferreira-Neto J.R.C."/>
            <person name="da Silva M.D."/>
            <person name="Binneck E."/>
            <person name="de Melo N.F."/>
            <person name="da Silva R.H."/>
            <person name="de Melo A.L.T.M."/>
            <person name="Pandolfi V."/>
            <person name="Bustamante F.O."/>
            <person name="Brasileiro-Vidal A.C."/>
            <person name="Benko-Iseppon A.M."/>
        </authorList>
    </citation>
    <scope>NUCLEOTIDE SEQUENCE [LARGE SCALE GENOMIC DNA]</scope>
    <source>
        <tissue evidence="1">Leaves</tissue>
    </source>
</reference>
<proteinExistence type="predicted"/>
<organism evidence="1 2">
    <name type="scientific">Stylosanthes scabra</name>
    <dbReference type="NCBI Taxonomy" id="79078"/>
    <lineage>
        <taxon>Eukaryota</taxon>
        <taxon>Viridiplantae</taxon>
        <taxon>Streptophyta</taxon>
        <taxon>Embryophyta</taxon>
        <taxon>Tracheophyta</taxon>
        <taxon>Spermatophyta</taxon>
        <taxon>Magnoliopsida</taxon>
        <taxon>eudicotyledons</taxon>
        <taxon>Gunneridae</taxon>
        <taxon>Pentapetalae</taxon>
        <taxon>rosids</taxon>
        <taxon>fabids</taxon>
        <taxon>Fabales</taxon>
        <taxon>Fabaceae</taxon>
        <taxon>Papilionoideae</taxon>
        <taxon>50 kb inversion clade</taxon>
        <taxon>dalbergioids sensu lato</taxon>
        <taxon>Dalbergieae</taxon>
        <taxon>Pterocarpus clade</taxon>
        <taxon>Stylosanthes</taxon>
    </lineage>
</organism>
<dbReference type="EMBL" id="JASCZI010242672">
    <property type="protein sequence ID" value="MED6211785.1"/>
    <property type="molecule type" value="Genomic_DNA"/>
</dbReference>
<evidence type="ECO:0008006" key="3">
    <source>
        <dbReference type="Google" id="ProtNLM"/>
    </source>
</evidence>
<keyword evidence="2" id="KW-1185">Reference proteome</keyword>
<feature type="non-terminal residue" evidence="1">
    <location>
        <position position="53"/>
    </location>
</feature>
<gene>
    <name evidence="1" type="ORF">PIB30_076846</name>
</gene>
<comment type="caution">
    <text evidence="1">The sequence shown here is derived from an EMBL/GenBank/DDBJ whole genome shotgun (WGS) entry which is preliminary data.</text>
</comment>
<sequence>MGFIWVPREANRVAHAFAKATAVRPSPSTWSSNLPFDLKNLILSEARSSERNV</sequence>